<dbReference type="InterPro" id="IPR009506">
    <property type="entry name" value="YjiS-like"/>
</dbReference>
<gene>
    <name evidence="2" type="ORF">C8D95_101438</name>
</gene>
<evidence type="ECO:0000259" key="1">
    <source>
        <dbReference type="Pfam" id="PF06568"/>
    </source>
</evidence>
<dbReference type="KEGG" id="salo:EF888_03625"/>
<dbReference type="Proteomes" id="UP000245390">
    <property type="component" value="Unassembled WGS sequence"/>
</dbReference>
<reference evidence="2 3" key="1">
    <citation type="submission" date="2018-05" db="EMBL/GenBank/DDBJ databases">
        <title>Genomic Encyclopedia of Type Strains, Phase IV (KMG-IV): sequencing the most valuable type-strain genomes for metagenomic binning, comparative biology and taxonomic classification.</title>
        <authorList>
            <person name="Goeker M."/>
        </authorList>
    </citation>
    <scope>NUCLEOTIDE SEQUENCE [LARGE SCALE GENOMIC DNA]</scope>
    <source>
        <strain evidence="2 3">DSM 103371</strain>
    </source>
</reference>
<sequence length="70" mass="7843">MSTVNVNHDARDLATGLPGIIGGMRRRYAQYRTYRTTLDELQSLTDRELSDLGLHRSALRGVAYKAAYEG</sequence>
<feature type="domain" description="YjiS-like" evidence="1">
    <location>
        <begin position="25"/>
        <end position="59"/>
    </location>
</feature>
<dbReference type="AlphaFoldDB" id="A0A316GCL7"/>
<evidence type="ECO:0000313" key="2">
    <source>
        <dbReference type="EMBL" id="PWK58624.1"/>
    </source>
</evidence>
<dbReference type="OrthoDB" id="8244198at2"/>
<organism evidence="2 3">
    <name type="scientific">Silicimonas algicola</name>
    <dbReference type="NCBI Taxonomy" id="1826607"/>
    <lineage>
        <taxon>Bacteria</taxon>
        <taxon>Pseudomonadati</taxon>
        <taxon>Pseudomonadota</taxon>
        <taxon>Alphaproteobacteria</taxon>
        <taxon>Rhodobacterales</taxon>
        <taxon>Paracoccaceae</taxon>
    </lineage>
</organism>
<dbReference type="EMBL" id="QGGV01000001">
    <property type="protein sequence ID" value="PWK58624.1"/>
    <property type="molecule type" value="Genomic_DNA"/>
</dbReference>
<dbReference type="RefSeq" id="WP_109757495.1">
    <property type="nucleotide sequence ID" value="NZ_CP034588.1"/>
</dbReference>
<accession>A0A316GCL7</accession>
<dbReference type="Pfam" id="PF06568">
    <property type="entry name" value="YjiS-like"/>
    <property type="match status" value="1"/>
</dbReference>
<protein>
    <submittedName>
        <fullName evidence="2">Uncharacterized protein DUF1127</fullName>
    </submittedName>
</protein>
<evidence type="ECO:0000313" key="3">
    <source>
        <dbReference type="Proteomes" id="UP000245390"/>
    </source>
</evidence>
<comment type="caution">
    <text evidence="2">The sequence shown here is derived from an EMBL/GenBank/DDBJ whole genome shotgun (WGS) entry which is preliminary data.</text>
</comment>
<name>A0A316GCL7_9RHOB</name>
<keyword evidence="3" id="KW-1185">Reference proteome</keyword>
<proteinExistence type="predicted"/>